<dbReference type="InterPro" id="IPR011048">
    <property type="entry name" value="Haem_d1_sf"/>
</dbReference>
<dbReference type="InterPro" id="IPR015943">
    <property type="entry name" value="WD40/YVTN_repeat-like_dom_sf"/>
</dbReference>
<gene>
    <name evidence="2" type="ORF">SAMN05660874_01667</name>
</gene>
<evidence type="ECO:0000256" key="1">
    <source>
        <dbReference type="SAM" id="SignalP"/>
    </source>
</evidence>
<dbReference type="PROSITE" id="PS51318">
    <property type="entry name" value="TAT"/>
    <property type="match status" value="1"/>
</dbReference>
<dbReference type="GO" id="GO:0003677">
    <property type="term" value="F:DNA binding"/>
    <property type="evidence" value="ECO:0007669"/>
    <property type="project" value="UniProtKB-KW"/>
</dbReference>
<feature type="signal peptide" evidence="1">
    <location>
        <begin position="1"/>
        <end position="30"/>
    </location>
</feature>
<dbReference type="STRING" id="95161.SAMN05660874_01667"/>
<dbReference type="Proteomes" id="UP000198852">
    <property type="component" value="Unassembled WGS sequence"/>
</dbReference>
<dbReference type="PANTHER" id="PTHR47197">
    <property type="entry name" value="PROTEIN NIRF"/>
    <property type="match status" value="1"/>
</dbReference>
<dbReference type="InterPro" id="IPR051200">
    <property type="entry name" value="Host-pathogen_enzymatic-act"/>
</dbReference>
<dbReference type="Gene3D" id="2.130.10.10">
    <property type="entry name" value="YVTN repeat-like/Quinoprotein amine dehydrogenase"/>
    <property type="match status" value="2"/>
</dbReference>
<dbReference type="AlphaFoldDB" id="A0A1I6QPF1"/>
<dbReference type="InterPro" id="IPR006311">
    <property type="entry name" value="TAT_signal"/>
</dbReference>
<evidence type="ECO:0000313" key="3">
    <source>
        <dbReference type="Proteomes" id="UP000198852"/>
    </source>
</evidence>
<organism evidence="2 3">
    <name type="scientific">Saccharopolyspora flava</name>
    <dbReference type="NCBI Taxonomy" id="95161"/>
    <lineage>
        <taxon>Bacteria</taxon>
        <taxon>Bacillati</taxon>
        <taxon>Actinomycetota</taxon>
        <taxon>Actinomycetes</taxon>
        <taxon>Pseudonocardiales</taxon>
        <taxon>Pseudonocardiaceae</taxon>
        <taxon>Saccharopolyspora</taxon>
    </lineage>
</organism>
<protein>
    <submittedName>
        <fullName evidence="2">DNA-binding beta-propeller fold protein YncE</fullName>
    </submittedName>
</protein>
<feature type="chain" id="PRO_5011448106" evidence="1">
    <location>
        <begin position="31"/>
        <end position="341"/>
    </location>
</feature>
<dbReference type="SUPFAM" id="SSF51004">
    <property type="entry name" value="C-terminal (heme d1) domain of cytochrome cd1-nitrite reductase"/>
    <property type="match status" value="1"/>
</dbReference>
<reference evidence="3" key="1">
    <citation type="submission" date="2016-10" db="EMBL/GenBank/DDBJ databases">
        <authorList>
            <person name="Varghese N."/>
            <person name="Submissions S."/>
        </authorList>
    </citation>
    <scope>NUCLEOTIDE SEQUENCE [LARGE SCALE GENOMIC DNA]</scope>
    <source>
        <strain evidence="3">DSM 44771</strain>
    </source>
</reference>
<keyword evidence="1" id="KW-0732">Signal</keyword>
<dbReference type="PANTHER" id="PTHR47197:SF3">
    <property type="entry name" value="DIHYDRO-HEME D1 DEHYDROGENASE"/>
    <property type="match status" value="1"/>
</dbReference>
<sequence length="341" mass="36014">MTTRRTVLRAMGGGLLAAGVGANLTVPASAASGGTTGTLLVVEKSGHAVAFHDVATGELLSRVPLGEYPHEMVVDSARRHAYIGHYGVRMSGDAGAGGSSVFVVDLAERRLVRTIDLSPFNRLHGIAIDDRDRLYVLSEEKAVLLEIDDPAGAEAPSAAVDTGGIKTHMVVTTQDGSRAYVTGLLSHTVSLLDPHDASVEPVVATPGRLPESCALSEDERVLYVGAREDKALVELDARSLRERNRVTVPGDPLRVYVIPGDGDLLTTDIDHRRVTRYGPDLGEQRSVGFDGTPAGISFHPSEPTAFVTLLDVNTVAILDLTTFTVTGTIPTGPEPDVTALI</sequence>
<dbReference type="RefSeq" id="WP_093415088.1">
    <property type="nucleotide sequence ID" value="NZ_FOZX01000002.1"/>
</dbReference>
<keyword evidence="2" id="KW-0238">DNA-binding</keyword>
<name>A0A1I6QPF1_9PSEU</name>
<dbReference type="OrthoDB" id="145213at2"/>
<proteinExistence type="predicted"/>
<evidence type="ECO:0000313" key="2">
    <source>
        <dbReference type="EMBL" id="SFS54284.1"/>
    </source>
</evidence>
<accession>A0A1I6QPF1</accession>
<dbReference type="EMBL" id="FOZX01000002">
    <property type="protein sequence ID" value="SFS54284.1"/>
    <property type="molecule type" value="Genomic_DNA"/>
</dbReference>
<keyword evidence="3" id="KW-1185">Reference proteome</keyword>